<comment type="subcellular location">
    <subcellularLocation>
        <location evidence="2">Cell membrane</location>
        <topology evidence="2">Single-pass type II membrane protein</topology>
    </subcellularLocation>
</comment>
<dbReference type="GO" id="GO:0004222">
    <property type="term" value="F:metalloendopeptidase activity"/>
    <property type="evidence" value="ECO:0007669"/>
    <property type="project" value="InterPro"/>
</dbReference>
<keyword evidence="5" id="KW-0479">Metal-binding</keyword>
<evidence type="ECO:0000256" key="7">
    <source>
        <dbReference type="ARBA" id="ARBA00022833"/>
    </source>
</evidence>
<dbReference type="PROSITE" id="PS51885">
    <property type="entry name" value="NEPRILYSIN"/>
    <property type="match status" value="1"/>
</dbReference>
<dbReference type="Pfam" id="PF05649">
    <property type="entry name" value="Peptidase_M13_N"/>
    <property type="match status" value="1"/>
</dbReference>
<evidence type="ECO:0000256" key="4">
    <source>
        <dbReference type="ARBA" id="ARBA00022670"/>
    </source>
</evidence>
<evidence type="ECO:0000256" key="2">
    <source>
        <dbReference type="ARBA" id="ARBA00004401"/>
    </source>
</evidence>
<dbReference type="OrthoDB" id="6475849at2759"/>
<dbReference type="Pfam" id="PF01431">
    <property type="entry name" value="Peptidase_M13"/>
    <property type="match status" value="1"/>
</dbReference>
<dbReference type="InterPro" id="IPR008753">
    <property type="entry name" value="Peptidase_M13_N"/>
</dbReference>
<dbReference type="PANTHER" id="PTHR11733:SF167">
    <property type="entry name" value="FI17812P1-RELATED"/>
    <property type="match status" value="1"/>
</dbReference>
<keyword evidence="8" id="KW-0482">Metalloprotease</keyword>
<evidence type="ECO:0000256" key="5">
    <source>
        <dbReference type="ARBA" id="ARBA00022723"/>
    </source>
</evidence>
<dbReference type="AlphaFoldDB" id="A0A1Y1L7J7"/>
<reference evidence="13" key="3">
    <citation type="submission" date="2019-08" db="EMBL/GenBank/DDBJ databases">
        <authorList>
            <consortium name="Photinus pyralis genome working group"/>
            <person name="Fallon T.R."/>
            <person name="Sander Lower S.E."/>
            <person name="Weng J.-K."/>
        </authorList>
    </citation>
    <scope>NUCLEOTIDE SEQUENCE</scope>
    <source>
        <strain evidence="13">1611_PpyrPB1</strain>
        <tissue evidence="13">Whole body</tissue>
    </source>
</reference>
<evidence type="ECO:0000256" key="9">
    <source>
        <dbReference type="SAM" id="SignalP"/>
    </source>
</evidence>
<keyword evidence="4" id="KW-0645">Protease</keyword>
<sequence>MIQITVVVLGVQLVLGASLQQRAQTCVTAECFTASFYIGRGLDESVNPCDHFYNFTCGNILAEPLPPGQILWNELQDNRQALMQKVYVLLMENSLSAPNYPSKSAELVDNLFNACINNFKIDKPIIDSMKKFLEQFGGWIAVKKACNLNWREISYKLRSFGIYSKTFLPVSIQYNLYDKTKYAVSIGAPSVVAPTSVLLNGINDQTVQRYKMNIVELAMGMGATNMTYTEQEATKIVELEIRLASLTTPGTTYEKKTIRELQKQYRSICWKTYITNMLDIEILKDKPLRYTDVAIVFQSDYLDRMFEILKSTPRSTLASYVEYRAIAEMLDIVGINIYRGAAQTAISACIPLVMQSLPVALSALYVKKYLTPELKQSLTPLVDNTKSGLVEEVDNSPWVDNETRTNVKEKISAMYELIGYPDELLDNAKVDDYYKSVQKSDNYLEFYLNISRFTDNDTFAKLREVPNRTDWSTHSSVIDSNAFYNPFENSIQILAGIITLPFYDPNRPNYVNYGTMGSIIAHEINHGVSGLGLDYDKDGLLATIATTEAVAKLNEARLCIKTQYAAMSGSEESAALTNNEDQADTVGVLAAYNAYQIWARQFGPDDSLPNYEKYTANQMFWISYGRLWCAKESSFYLSNIAPFADHSRYIFRVLGPLMNSDEFSRDFNCPSGSYMNPVKKCRIWK</sequence>
<organism evidence="12">
    <name type="scientific">Photinus pyralis</name>
    <name type="common">Common eastern firefly</name>
    <name type="synonym">Lampyris pyralis</name>
    <dbReference type="NCBI Taxonomy" id="7054"/>
    <lineage>
        <taxon>Eukaryota</taxon>
        <taxon>Metazoa</taxon>
        <taxon>Ecdysozoa</taxon>
        <taxon>Arthropoda</taxon>
        <taxon>Hexapoda</taxon>
        <taxon>Insecta</taxon>
        <taxon>Pterygota</taxon>
        <taxon>Neoptera</taxon>
        <taxon>Endopterygota</taxon>
        <taxon>Coleoptera</taxon>
        <taxon>Polyphaga</taxon>
        <taxon>Elateriformia</taxon>
        <taxon>Elateroidea</taxon>
        <taxon>Lampyridae</taxon>
        <taxon>Lampyrinae</taxon>
        <taxon>Photinus</taxon>
    </lineage>
</organism>
<dbReference type="GO" id="GO:0046872">
    <property type="term" value="F:metal ion binding"/>
    <property type="evidence" value="ECO:0007669"/>
    <property type="project" value="UniProtKB-KW"/>
</dbReference>
<evidence type="ECO:0000256" key="6">
    <source>
        <dbReference type="ARBA" id="ARBA00022801"/>
    </source>
</evidence>
<evidence type="ECO:0000256" key="8">
    <source>
        <dbReference type="ARBA" id="ARBA00023049"/>
    </source>
</evidence>
<dbReference type="InParanoid" id="A0A1Y1L7J7"/>
<dbReference type="EMBL" id="VVIM01000008">
    <property type="protein sequence ID" value="KAB0794787.1"/>
    <property type="molecule type" value="Genomic_DNA"/>
</dbReference>
<feature type="domain" description="Peptidase M13 N-terminal" evidence="11">
    <location>
        <begin position="48"/>
        <end position="421"/>
    </location>
</feature>
<evidence type="ECO:0000256" key="1">
    <source>
        <dbReference type="ARBA" id="ARBA00001947"/>
    </source>
</evidence>
<reference evidence="12" key="1">
    <citation type="journal article" date="2016" name="Sci. Rep.">
        <title>Molecular characterization of firefly nuptial gifts: a multi-omics approach sheds light on postcopulatory sexual selection.</title>
        <authorList>
            <person name="Al-Wathiqui N."/>
            <person name="Fallon T.R."/>
            <person name="South A."/>
            <person name="Weng J.K."/>
            <person name="Lewis S.M."/>
        </authorList>
    </citation>
    <scope>NUCLEOTIDE SEQUENCE</scope>
</reference>
<dbReference type="EMBL" id="GEZM01068293">
    <property type="protein sequence ID" value="JAV67037.1"/>
    <property type="molecule type" value="Transcribed_RNA"/>
</dbReference>
<keyword evidence="7" id="KW-0862">Zinc</keyword>
<dbReference type="Gene3D" id="3.40.390.10">
    <property type="entry name" value="Collagenase (Catalytic Domain)"/>
    <property type="match status" value="1"/>
</dbReference>
<comment type="cofactor">
    <cofactor evidence="1">
        <name>Zn(2+)</name>
        <dbReference type="ChEBI" id="CHEBI:29105"/>
    </cofactor>
</comment>
<accession>A0A1Y1L7J7</accession>
<evidence type="ECO:0000259" key="11">
    <source>
        <dbReference type="Pfam" id="PF05649"/>
    </source>
</evidence>
<gene>
    <name evidence="13" type="ORF">PPYR_11626</name>
</gene>
<dbReference type="PRINTS" id="PR00786">
    <property type="entry name" value="NEPRILYSIN"/>
</dbReference>
<proteinExistence type="inferred from homology"/>
<evidence type="ECO:0000313" key="14">
    <source>
        <dbReference type="Proteomes" id="UP000327044"/>
    </source>
</evidence>
<comment type="similarity">
    <text evidence="3">Belongs to the peptidase M13 family.</text>
</comment>
<evidence type="ECO:0000256" key="3">
    <source>
        <dbReference type="ARBA" id="ARBA00007357"/>
    </source>
</evidence>
<dbReference type="InterPro" id="IPR042089">
    <property type="entry name" value="Peptidase_M13_dom_2"/>
</dbReference>
<name>A0A1Y1L7J7_PHOPY</name>
<keyword evidence="14" id="KW-1185">Reference proteome</keyword>
<evidence type="ECO:0000313" key="13">
    <source>
        <dbReference type="EMBL" id="KAB0794787.1"/>
    </source>
</evidence>
<feature type="signal peptide" evidence="9">
    <location>
        <begin position="1"/>
        <end position="16"/>
    </location>
</feature>
<feature type="chain" id="PRO_5036029812" description="Peptidase M13 C-terminal domain-containing protein" evidence="9">
    <location>
        <begin position="17"/>
        <end position="685"/>
    </location>
</feature>
<dbReference type="InterPro" id="IPR000718">
    <property type="entry name" value="Peptidase_M13"/>
</dbReference>
<dbReference type="InterPro" id="IPR024079">
    <property type="entry name" value="MetalloPept_cat_dom_sf"/>
</dbReference>
<evidence type="ECO:0000313" key="12">
    <source>
        <dbReference type="EMBL" id="JAV67037.1"/>
    </source>
</evidence>
<protein>
    <recommendedName>
        <fullName evidence="15">Peptidase M13 C-terminal domain-containing protein</fullName>
    </recommendedName>
</protein>
<reference evidence="13 14" key="2">
    <citation type="journal article" date="2018" name="Elife">
        <title>Firefly genomes illuminate parallel origins of bioluminescence in beetles.</title>
        <authorList>
            <person name="Fallon T.R."/>
            <person name="Lower S.E."/>
            <person name="Chang C.H."/>
            <person name="Bessho-Uehara M."/>
            <person name="Martin G.J."/>
            <person name="Bewick A.J."/>
            <person name="Behringer M."/>
            <person name="Debat H.J."/>
            <person name="Wong I."/>
            <person name="Day J.C."/>
            <person name="Suvorov A."/>
            <person name="Silva C.J."/>
            <person name="Stanger-Hall K.F."/>
            <person name="Hall D.W."/>
            <person name="Schmitz R.J."/>
            <person name="Nelson D.R."/>
            <person name="Lewis S.M."/>
            <person name="Shigenobu S."/>
            <person name="Bybee S.M."/>
            <person name="Larracuente A.M."/>
            <person name="Oba Y."/>
            <person name="Weng J.K."/>
        </authorList>
    </citation>
    <scope>NUCLEOTIDE SEQUENCE [LARGE SCALE GENOMIC DNA]</scope>
    <source>
        <strain evidence="13">1611_PpyrPB1</strain>
        <tissue evidence="13">Whole body</tissue>
    </source>
</reference>
<dbReference type="CDD" id="cd08662">
    <property type="entry name" value="M13"/>
    <property type="match status" value="1"/>
</dbReference>
<dbReference type="SUPFAM" id="SSF55486">
    <property type="entry name" value="Metalloproteases ('zincins'), catalytic domain"/>
    <property type="match status" value="1"/>
</dbReference>
<dbReference type="Gene3D" id="1.10.1380.10">
    <property type="entry name" value="Neutral endopeptidase , domain2"/>
    <property type="match status" value="1"/>
</dbReference>
<keyword evidence="9" id="KW-0732">Signal</keyword>
<dbReference type="InterPro" id="IPR018497">
    <property type="entry name" value="Peptidase_M13_C"/>
</dbReference>
<dbReference type="GO" id="GO:0016485">
    <property type="term" value="P:protein processing"/>
    <property type="evidence" value="ECO:0007669"/>
    <property type="project" value="TreeGrafter"/>
</dbReference>
<keyword evidence="6" id="KW-0378">Hydrolase</keyword>
<evidence type="ECO:0000259" key="10">
    <source>
        <dbReference type="Pfam" id="PF01431"/>
    </source>
</evidence>
<dbReference type="GO" id="GO:0005886">
    <property type="term" value="C:plasma membrane"/>
    <property type="evidence" value="ECO:0007669"/>
    <property type="project" value="UniProtKB-SubCell"/>
</dbReference>
<dbReference type="Proteomes" id="UP000327044">
    <property type="component" value="Unassembled WGS sequence"/>
</dbReference>
<feature type="domain" description="Peptidase M13 C-terminal" evidence="10">
    <location>
        <begin position="481"/>
        <end position="683"/>
    </location>
</feature>
<evidence type="ECO:0008006" key="15">
    <source>
        <dbReference type="Google" id="ProtNLM"/>
    </source>
</evidence>
<dbReference type="PANTHER" id="PTHR11733">
    <property type="entry name" value="ZINC METALLOPROTEASE FAMILY M13 NEPRILYSIN-RELATED"/>
    <property type="match status" value="1"/>
</dbReference>